<feature type="compositionally biased region" description="Low complexity" evidence="1">
    <location>
        <begin position="1"/>
        <end position="21"/>
    </location>
</feature>
<feature type="compositionally biased region" description="Polar residues" evidence="1">
    <location>
        <begin position="22"/>
        <end position="42"/>
    </location>
</feature>
<dbReference type="AlphaFoldDB" id="A0AAE3XKS3"/>
<organism evidence="2 3">
    <name type="scientific">Aureibacter tunicatorum</name>
    <dbReference type="NCBI Taxonomy" id="866807"/>
    <lineage>
        <taxon>Bacteria</taxon>
        <taxon>Pseudomonadati</taxon>
        <taxon>Bacteroidota</taxon>
        <taxon>Cytophagia</taxon>
        <taxon>Cytophagales</taxon>
        <taxon>Persicobacteraceae</taxon>
        <taxon>Aureibacter</taxon>
    </lineage>
</organism>
<protein>
    <submittedName>
        <fullName evidence="2">FlaG/YvyC family protein</fullName>
    </submittedName>
</protein>
<feature type="region of interest" description="Disordered" evidence="1">
    <location>
        <begin position="642"/>
        <end position="665"/>
    </location>
</feature>
<evidence type="ECO:0000313" key="3">
    <source>
        <dbReference type="Proteomes" id="UP001185092"/>
    </source>
</evidence>
<evidence type="ECO:0000256" key="1">
    <source>
        <dbReference type="SAM" id="MobiDB-lite"/>
    </source>
</evidence>
<comment type="caution">
    <text evidence="2">The sequence shown here is derived from an EMBL/GenBank/DDBJ whole genome shotgun (WGS) entry which is preliminary data.</text>
</comment>
<feature type="compositionally biased region" description="Basic residues" evidence="1">
    <location>
        <begin position="655"/>
        <end position="665"/>
    </location>
</feature>
<sequence>MYQSQINSKSKSSQNTSKQPNLSNGLSRMPVQRTSESQLNEKTPIQAILSKKAFQGLTGTDHYDHAKKDAKATRERDKKEPILSLIDGLLDSFQRTKSIMEVTLVDYYEAGEVAFPVWEEKIRREKELNQYTEKADRAPYLEGVSEINKVLRPLRTAVKNEWEKLEPLVHKLLKIIFHIEKHALSWVAMHPQKFEDRPHPYMAGVVTLLREADLEHQELIALSLKERFFFWHPGDEYMFVMENPQFEDEDKTYAVHEEEISSIWEKVSQNATPLIAFDTKEQALKDKQEKPSHSKASAVLELITENVTNVSNEINLGFSEKINSMVAKILYTFHGRDLLRKISGHLFVPGRVIIDPVYNKSRFGTQIRGDGFQQKDHTDGVDHDVDDDSDVQFRGTFSDFLRSTFVGSTMQTGEPFTFDATGDYTVISENPRIRERRSPDDMKTTLGVEHADPELSVKRSVFSGIDIRPMTSKSGKKALPHTIKFPEEAYKPEHVAPTEGTAATPKSSLHNPVIAFVPTDMQYGDFYVELNPSTLQSAKKLGSHRLASLQPPFVHFAGVLGTSIHAWEGELSRKGDETLMENFIRGEIGLPRQVGKKMYVRLPNKSKEGVRFVPSTRSNFQAETSLSDEVLSRGASQLEQSLVIRGSDDDETPKLKPKHLKKLGH</sequence>
<feature type="region of interest" description="Disordered" evidence="1">
    <location>
        <begin position="1"/>
        <end position="42"/>
    </location>
</feature>
<dbReference type="Proteomes" id="UP001185092">
    <property type="component" value="Unassembled WGS sequence"/>
</dbReference>
<keyword evidence="3" id="KW-1185">Reference proteome</keyword>
<proteinExistence type="predicted"/>
<reference evidence="2" key="1">
    <citation type="submission" date="2023-07" db="EMBL/GenBank/DDBJ databases">
        <title>Genomic Encyclopedia of Type Strains, Phase IV (KMG-IV): sequencing the most valuable type-strain genomes for metagenomic binning, comparative biology and taxonomic classification.</title>
        <authorList>
            <person name="Goeker M."/>
        </authorList>
    </citation>
    <scope>NUCLEOTIDE SEQUENCE</scope>
    <source>
        <strain evidence="2">DSM 26174</strain>
    </source>
</reference>
<dbReference type="RefSeq" id="WP_309938203.1">
    <property type="nucleotide sequence ID" value="NZ_AP025305.1"/>
</dbReference>
<name>A0AAE3XKS3_9BACT</name>
<dbReference type="EMBL" id="JAVDQD010000002">
    <property type="protein sequence ID" value="MDR6238697.1"/>
    <property type="molecule type" value="Genomic_DNA"/>
</dbReference>
<evidence type="ECO:0000313" key="2">
    <source>
        <dbReference type="EMBL" id="MDR6238697.1"/>
    </source>
</evidence>
<gene>
    <name evidence="2" type="ORF">HNQ88_001734</name>
</gene>
<accession>A0AAE3XKS3</accession>